<dbReference type="RefSeq" id="WP_373970276.1">
    <property type="nucleotide sequence ID" value="NZ_JBHDLJ010000001.1"/>
</dbReference>
<protein>
    <submittedName>
        <fullName evidence="1">Uncharacterized protein</fullName>
    </submittedName>
</protein>
<proteinExistence type="predicted"/>
<organism evidence="1 2">
    <name type="scientific">Arthrobacter halodurans</name>
    <dbReference type="NCBI Taxonomy" id="516699"/>
    <lineage>
        <taxon>Bacteria</taxon>
        <taxon>Bacillati</taxon>
        <taxon>Actinomycetota</taxon>
        <taxon>Actinomycetes</taxon>
        <taxon>Micrococcales</taxon>
        <taxon>Micrococcaceae</taxon>
        <taxon>Arthrobacter</taxon>
    </lineage>
</organism>
<evidence type="ECO:0000313" key="1">
    <source>
        <dbReference type="EMBL" id="MFB0833108.1"/>
    </source>
</evidence>
<dbReference type="Proteomes" id="UP001575652">
    <property type="component" value="Unassembled WGS sequence"/>
</dbReference>
<reference evidence="1 2" key="1">
    <citation type="submission" date="2024-09" db="EMBL/GenBank/DDBJ databases">
        <authorList>
            <person name="Salinas-Garcia M.A."/>
            <person name="Prieme A."/>
        </authorList>
    </citation>
    <scope>NUCLEOTIDE SEQUENCE [LARGE SCALE GENOMIC DNA]</scope>
    <source>
        <strain evidence="1 2">DSM 21081</strain>
    </source>
</reference>
<sequence>MNDDSAIIARLLETQHSLLSDLDAAYSRERALIRKLERTPRAPERADPAPTIAPVPWNRARLRRIVRGTAKDPVRTAKKALTTLRTSVGKK</sequence>
<name>A0ABV4ULX4_9MICC</name>
<comment type="caution">
    <text evidence="1">The sequence shown here is derived from an EMBL/GenBank/DDBJ whole genome shotgun (WGS) entry which is preliminary data.</text>
</comment>
<dbReference type="EMBL" id="JBHDLJ010000001">
    <property type="protein sequence ID" value="MFB0833108.1"/>
    <property type="molecule type" value="Genomic_DNA"/>
</dbReference>
<gene>
    <name evidence="1" type="ORF">ACETWP_00760</name>
</gene>
<keyword evidence="2" id="KW-1185">Reference proteome</keyword>
<evidence type="ECO:0000313" key="2">
    <source>
        <dbReference type="Proteomes" id="UP001575652"/>
    </source>
</evidence>
<accession>A0ABV4ULX4</accession>